<sequence>MNTSVIHEVLAESQAGKLIFPEVVRRLSEVGVESYLCDLATGSETFYMADGSTHSEQMTLPLAPIATDFSSSQVVAAIRGAQTDTIRYPEFMKRSAAAGVIAYWAFLSGKKVIYFGRKGESHTEEFPRPASAEK</sequence>
<protein>
    <submittedName>
        <fullName evidence="1">DUF1398 family protein</fullName>
    </submittedName>
</protein>
<dbReference type="InterPro" id="IPR036696">
    <property type="entry name" value="YdfO-like_sf"/>
</dbReference>
<dbReference type="InterPro" id="IPR009833">
    <property type="entry name" value="DUF1398"/>
</dbReference>
<dbReference type="EMBL" id="CP132942">
    <property type="protein sequence ID" value="XCB34951.1"/>
    <property type="molecule type" value="Genomic_DNA"/>
</dbReference>
<reference evidence="1" key="1">
    <citation type="submission" date="2023-08" db="EMBL/GenBank/DDBJ databases">
        <authorList>
            <person name="Messyasz A."/>
            <person name="Mannisto M.K."/>
            <person name="Kerkhof L.J."/>
            <person name="Haggblom M."/>
        </authorList>
    </citation>
    <scope>NUCLEOTIDE SEQUENCE</scope>
    <source>
        <strain evidence="1">X5P6</strain>
    </source>
</reference>
<organism evidence="1">
    <name type="scientific">Tunturiibacter psychrotolerans</name>
    <dbReference type="NCBI Taxonomy" id="3069686"/>
    <lineage>
        <taxon>Bacteria</taxon>
        <taxon>Pseudomonadati</taxon>
        <taxon>Acidobacteriota</taxon>
        <taxon>Terriglobia</taxon>
        <taxon>Terriglobales</taxon>
        <taxon>Acidobacteriaceae</taxon>
        <taxon>Tunturiibacter</taxon>
    </lineage>
</organism>
<dbReference type="AlphaFoldDB" id="A0AAU7ZVM9"/>
<dbReference type="RefSeq" id="WP_353066551.1">
    <property type="nucleotide sequence ID" value="NZ_CP132942.1"/>
</dbReference>
<gene>
    <name evidence="1" type="ORF">RBB77_08675</name>
</gene>
<proteinExistence type="predicted"/>
<evidence type="ECO:0000313" key="1">
    <source>
        <dbReference type="EMBL" id="XCB34951.1"/>
    </source>
</evidence>
<accession>A0AAU7ZVM9</accession>
<reference evidence="1" key="2">
    <citation type="journal article" date="2024" name="Environ. Microbiol.">
        <title>Genome analysis and description of Tunturibacter gen. nov. expands the diversity of Terriglobia in tundra soils.</title>
        <authorList>
            <person name="Messyasz A."/>
            <person name="Mannisto M.K."/>
            <person name="Kerkhof L.J."/>
            <person name="Haggblom M.M."/>
        </authorList>
    </citation>
    <scope>NUCLEOTIDE SEQUENCE</scope>
    <source>
        <strain evidence="1">X5P6</strain>
    </source>
</reference>
<dbReference type="Gene3D" id="3.30.1810.10">
    <property type="entry name" value="YdfO-like"/>
    <property type="match status" value="1"/>
</dbReference>
<dbReference type="KEGG" id="tpsc:RBB77_08675"/>
<dbReference type="Pfam" id="PF07166">
    <property type="entry name" value="DUF1398"/>
    <property type="match status" value="1"/>
</dbReference>
<name>A0AAU7ZVM9_9BACT</name>
<dbReference type="SUPFAM" id="SSF160419">
    <property type="entry name" value="YdfO-like"/>
    <property type="match status" value="1"/>
</dbReference>